<dbReference type="Pfam" id="PF02114">
    <property type="entry name" value="Phosducin"/>
    <property type="match status" value="1"/>
</dbReference>
<protein>
    <submittedName>
        <fullName evidence="4">Phosducin-like protein 3</fullName>
    </submittedName>
</protein>
<comment type="similarity">
    <text evidence="1">Belongs to the phosducin family.</text>
</comment>
<dbReference type="GO" id="GO:0006457">
    <property type="term" value="P:protein folding"/>
    <property type="evidence" value="ECO:0007669"/>
    <property type="project" value="TreeGrafter"/>
</dbReference>
<evidence type="ECO:0000256" key="2">
    <source>
        <dbReference type="SAM" id="MobiDB-lite"/>
    </source>
</evidence>
<dbReference type="InterPro" id="IPR024253">
    <property type="entry name" value="Phosducin_thioredoxin-like_dom"/>
</dbReference>
<feature type="region of interest" description="Disordered" evidence="2">
    <location>
        <begin position="55"/>
        <end position="82"/>
    </location>
</feature>
<dbReference type="PANTHER" id="PTHR45809:SF3">
    <property type="entry name" value="VIRAL IAP-ASSOCIATED FACTOR HOMOLOG"/>
    <property type="match status" value="1"/>
</dbReference>
<dbReference type="InterPro" id="IPR051498">
    <property type="entry name" value="Phosducin-like_chap/apop_reg"/>
</dbReference>
<evidence type="ECO:0000259" key="3">
    <source>
        <dbReference type="Pfam" id="PF02114"/>
    </source>
</evidence>
<feature type="domain" description="Phosducin" evidence="3">
    <location>
        <begin position="61"/>
        <end position="208"/>
    </location>
</feature>
<reference evidence="4" key="1">
    <citation type="submission" date="2020-06" db="EMBL/GenBank/DDBJ databases">
        <authorList>
            <consortium name="Plant Systems Biology data submission"/>
        </authorList>
    </citation>
    <scope>NUCLEOTIDE SEQUENCE</scope>
    <source>
        <strain evidence="4">D6</strain>
    </source>
</reference>
<gene>
    <name evidence="4" type="ORF">SEMRO_1650_G288650.1</name>
</gene>
<dbReference type="PANTHER" id="PTHR45809">
    <property type="entry name" value="VIRAL IAP-ASSOCIATED FACTOR HOMOLOG"/>
    <property type="match status" value="1"/>
</dbReference>
<dbReference type="OrthoDB" id="45518at2759"/>
<evidence type="ECO:0000313" key="4">
    <source>
        <dbReference type="EMBL" id="CAB9525254.1"/>
    </source>
</evidence>
<dbReference type="GO" id="GO:0005737">
    <property type="term" value="C:cytoplasm"/>
    <property type="evidence" value="ECO:0007669"/>
    <property type="project" value="TreeGrafter"/>
</dbReference>
<evidence type="ECO:0000313" key="5">
    <source>
        <dbReference type="Proteomes" id="UP001153069"/>
    </source>
</evidence>
<dbReference type="EMBL" id="CAICTM010001648">
    <property type="protein sequence ID" value="CAB9525254.1"/>
    <property type="molecule type" value="Genomic_DNA"/>
</dbReference>
<dbReference type="InterPro" id="IPR036249">
    <property type="entry name" value="Thioredoxin-like_sf"/>
</dbReference>
<dbReference type="SUPFAM" id="SSF52833">
    <property type="entry name" value="Thioredoxin-like"/>
    <property type="match status" value="1"/>
</dbReference>
<organism evidence="4 5">
    <name type="scientific">Seminavis robusta</name>
    <dbReference type="NCBI Taxonomy" id="568900"/>
    <lineage>
        <taxon>Eukaryota</taxon>
        <taxon>Sar</taxon>
        <taxon>Stramenopiles</taxon>
        <taxon>Ochrophyta</taxon>
        <taxon>Bacillariophyta</taxon>
        <taxon>Bacillariophyceae</taxon>
        <taxon>Bacillariophycidae</taxon>
        <taxon>Naviculales</taxon>
        <taxon>Naviculaceae</taxon>
        <taxon>Seminavis</taxon>
    </lineage>
</organism>
<name>A0A9N8EUD8_9STRA</name>
<keyword evidence="5" id="KW-1185">Reference proteome</keyword>
<evidence type="ECO:0000256" key="1">
    <source>
        <dbReference type="ARBA" id="ARBA00009686"/>
    </source>
</evidence>
<dbReference type="Gene3D" id="3.40.30.10">
    <property type="entry name" value="Glutaredoxin"/>
    <property type="match status" value="1"/>
</dbReference>
<dbReference type="Proteomes" id="UP001153069">
    <property type="component" value="Unassembled WGS sequence"/>
</dbReference>
<comment type="caution">
    <text evidence="4">The sequence shown here is derived from an EMBL/GenBank/DDBJ whole genome shotgun (WGS) entry which is preliminary data.</text>
</comment>
<proteinExistence type="inferred from homology"/>
<sequence length="270" mass="30098">MEGQGVTNYSVDKPTYAFSSSTTEFDDALIRRGVVTLEQAIGGKGASESEAQRLAALARSSKENPDKSTTVNNSDVDSDDEFLDDDDFMAQYRAKRLAELKQGEQHATQSSKKSTTFGQVVPIQRPEWSRQVNDASHNAWVVVTLTSSSHSEITAPIESTIDSLATQCPSVKFVTIPSTSAIANWPDSNLPSIFIYRDGKMAQELVQMKQIWTPLKLVEELASAGGVEFPAEEIENVKEYNAKLNQDRQYTLRRQLQMEDYEEEDDDLVM</sequence>
<dbReference type="AlphaFoldDB" id="A0A9N8EUD8"/>
<accession>A0A9N8EUD8</accession>